<gene>
    <name evidence="2" type="ORF">2_30</name>
</gene>
<feature type="compositionally biased region" description="Low complexity" evidence="1">
    <location>
        <begin position="27"/>
        <end position="48"/>
    </location>
</feature>
<organism evidence="2">
    <name type="scientific">Mimiviridae sp. ChoanoV1</name>
    <dbReference type="NCBI Taxonomy" id="2596887"/>
    <lineage>
        <taxon>Viruses</taxon>
        <taxon>Varidnaviria</taxon>
        <taxon>Bamfordvirae</taxon>
        <taxon>Nucleocytoviricota</taxon>
        <taxon>Megaviricetes</taxon>
        <taxon>Imitervirales</taxon>
        <taxon>Schizomimiviridae</taxon>
    </lineage>
</organism>
<reference evidence="2" key="1">
    <citation type="submission" date="2018-11" db="EMBL/GenBank/DDBJ databases">
        <title>A distinct lineage of giant viruses engineers rhodopsin photosystems in predatory marine eukaryotes.</title>
        <authorList>
            <person name="Needham D.M."/>
            <person name="Yoshizawa S."/>
            <person name="Hosaka T."/>
            <person name="Poirier C."/>
            <person name="Choi C.-J."/>
            <person name="Hehenberger E."/>
            <person name="Irwin N.A.T."/>
            <person name="Wilken S."/>
            <person name="Yung C.-M."/>
            <person name="Bachy C."/>
            <person name="Kurihara R."/>
            <person name="Nakajima Y."/>
            <person name="Kojima K."/>
            <person name="Kimura-Someya T."/>
            <person name="Leonard G."/>
            <person name="Malmstrom R.R."/>
            <person name="Mende D."/>
            <person name="Olson D.K."/>
            <person name="Sudo Y."/>
            <person name="Sudek S."/>
            <person name="Richards T.A."/>
            <person name="DeLong E.F."/>
            <person name="Keeling P.J."/>
            <person name="Santoro A.E."/>
            <person name="Shirouzu M."/>
            <person name="Iwasaki W."/>
            <person name="Worden A.Z."/>
        </authorList>
    </citation>
    <scope>NUCLEOTIDE SEQUENCE</scope>
</reference>
<sequence>MKLFINILILLILFILITHINEKFNNKKNNNTMAPSDNTNNNNTNNTNEISDDKMNIMCKKFMNKPDIFILKLNFQQIKNKIQPAIWSNDEFCVYRMEPIISINKSHNSNNLYDTYYHSLGDVILFKNYNKFFTKPVKANMFCNLPIQKLNLQENNDSPAPSVLENFTNHPGNILKDNKLDNYKQPGIRGLRLFVKQGKKPVSFTLNSILKGNDSIDLYIWEPIPPKDFVALGCYCTLNKNPPDVEKCTMRCIPKKCVKDLNISPNDIIQSNGINPPYGIYLVGSGRYFKGITLLEGQELPILKSYEIHEDSQDVEVTPQEYEKNYLIQLKFINNIENSKDTIIDNNIGEAVKDKFTNCLLNNKDFRLNNSRNVKLFEDETLVNTRFIIESGINNNNVILNLRLSSPGNGYEEIDNDLIRTILLTRYMNKYKVELNIDSVNYNFILKGVEAPNIDDKNEPSGYNNFKDPQLEKNTEEIQSILRGRFNSDNELDDFITVNLDKTNYL</sequence>
<protein>
    <submittedName>
        <fullName evidence="2">Uncharacterized protein</fullName>
    </submittedName>
</protein>
<feature type="region of interest" description="Disordered" evidence="1">
    <location>
        <begin position="27"/>
        <end position="50"/>
    </location>
</feature>
<accession>A0A5B8IF17</accession>
<proteinExistence type="predicted"/>
<name>A0A5B8IF17_9VIRU</name>
<dbReference type="EMBL" id="MK250086">
    <property type="protein sequence ID" value="QDY51958.1"/>
    <property type="molecule type" value="Genomic_DNA"/>
</dbReference>
<evidence type="ECO:0000256" key="1">
    <source>
        <dbReference type="SAM" id="MobiDB-lite"/>
    </source>
</evidence>
<evidence type="ECO:0000313" key="2">
    <source>
        <dbReference type="EMBL" id="QDY51958.1"/>
    </source>
</evidence>